<gene>
    <name evidence="2" type="ORF">SAMN04489716_3133</name>
</gene>
<protein>
    <submittedName>
        <fullName evidence="2">Uncharacterized protein</fullName>
    </submittedName>
</protein>
<name>A0A1H1Z4S6_9ACTN</name>
<keyword evidence="1" id="KW-1133">Transmembrane helix</keyword>
<evidence type="ECO:0000313" key="2">
    <source>
        <dbReference type="EMBL" id="SDT28562.1"/>
    </source>
</evidence>
<reference evidence="2 3" key="1">
    <citation type="submission" date="2016-10" db="EMBL/GenBank/DDBJ databases">
        <authorList>
            <person name="de Groot N.N."/>
        </authorList>
    </citation>
    <scope>NUCLEOTIDE SEQUENCE [LARGE SCALE GENOMIC DNA]</scope>
    <source>
        <strain evidence="2 3">DSM 43941</strain>
    </source>
</reference>
<feature type="transmembrane region" description="Helical" evidence="1">
    <location>
        <begin position="64"/>
        <end position="84"/>
    </location>
</feature>
<keyword evidence="1" id="KW-0812">Transmembrane</keyword>
<accession>A0A1H1Z4S6</accession>
<keyword evidence="3" id="KW-1185">Reference proteome</keyword>
<dbReference type="OrthoDB" id="3779668at2"/>
<dbReference type="Proteomes" id="UP000198688">
    <property type="component" value="Chromosome I"/>
</dbReference>
<evidence type="ECO:0000313" key="3">
    <source>
        <dbReference type="Proteomes" id="UP000198688"/>
    </source>
</evidence>
<keyword evidence="1" id="KW-0472">Membrane</keyword>
<evidence type="ECO:0000256" key="1">
    <source>
        <dbReference type="SAM" id="Phobius"/>
    </source>
</evidence>
<sequence length="364" mass="38710">MTEEHLDRLVRDADPYRTDLAARLGGAEQTLLEEIMSTPKLESVPVSPVSENPAPVRRAFGRRLGGAVAAAAVVTGVIGAATLLRDQGGADQRGADLAGPVGLPSADAAGYELDLKAAEKLPRLLIDDPAWKIAAVSGFAAERGTIRFTDGSREAEVGWYPAKTYDSYHQDRLRIGTPVPATVAGTKANVFAYSSDDFVAQLVPNGSAFVELRANGLPRAEFEQVLTRVVQVEPDRFLAAMPAEVITSSRVRAAAAEILSDVPIPPGFDIDKIDAAGANDPYQFGAVVTGQVTCTWIAEWIRADSAGDDDSAKVAAAALRSSHQWKILKNMKDKGGWSEVLWEIADKVADGTVPEQYKSGIGCP</sequence>
<dbReference type="EMBL" id="LT629758">
    <property type="protein sequence ID" value="SDT28562.1"/>
    <property type="molecule type" value="Genomic_DNA"/>
</dbReference>
<dbReference type="RefSeq" id="WP_092545315.1">
    <property type="nucleotide sequence ID" value="NZ_BOMJ01000001.1"/>
</dbReference>
<proteinExistence type="predicted"/>
<dbReference type="STRING" id="113562.SAMN04489716_3133"/>
<organism evidence="2 3">
    <name type="scientific">Actinoplanes derwentensis</name>
    <dbReference type="NCBI Taxonomy" id="113562"/>
    <lineage>
        <taxon>Bacteria</taxon>
        <taxon>Bacillati</taxon>
        <taxon>Actinomycetota</taxon>
        <taxon>Actinomycetes</taxon>
        <taxon>Micromonosporales</taxon>
        <taxon>Micromonosporaceae</taxon>
        <taxon>Actinoplanes</taxon>
    </lineage>
</organism>
<dbReference type="AlphaFoldDB" id="A0A1H1Z4S6"/>